<dbReference type="Gene3D" id="3.50.30.30">
    <property type="match status" value="1"/>
</dbReference>
<feature type="active site" description="Charge relay system" evidence="8">
    <location>
        <position position="224"/>
    </location>
</feature>
<dbReference type="PANTHER" id="PTHR43806">
    <property type="entry name" value="PEPTIDASE S8"/>
    <property type="match status" value="1"/>
</dbReference>
<evidence type="ECO:0000259" key="12">
    <source>
        <dbReference type="Pfam" id="PF02225"/>
    </source>
</evidence>
<keyword evidence="3" id="KW-0964">Secreted</keyword>
<dbReference type="InterPro" id="IPR006311">
    <property type="entry name" value="TAT_signal"/>
</dbReference>
<dbReference type="InterPro" id="IPR003137">
    <property type="entry name" value="PA_domain"/>
</dbReference>
<dbReference type="PRINTS" id="PR00723">
    <property type="entry name" value="SUBTILISIN"/>
</dbReference>
<gene>
    <name evidence="14" type="ORF">AACH06_10080</name>
</gene>
<dbReference type="InterPro" id="IPR036852">
    <property type="entry name" value="Peptidase_S8/S53_dom_sf"/>
</dbReference>
<evidence type="ECO:0000256" key="3">
    <source>
        <dbReference type="ARBA" id="ARBA00022525"/>
    </source>
</evidence>
<evidence type="ECO:0000259" key="13">
    <source>
        <dbReference type="Pfam" id="PF06280"/>
    </source>
</evidence>
<feature type="signal peptide" evidence="10">
    <location>
        <begin position="1"/>
        <end position="26"/>
    </location>
</feature>
<keyword evidence="4 8" id="KW-0645">Protease</keyword>
<dbReference type="InterPro" id="IPR034187">
    <property type="entry name" value="Peptidases_S8_5"/>
</dbReference>
<reference evidence="14 15" key="1">
    <citation type="submission" date="2024-04" db="EMBL/GenBank/DDBJ databases">
        <title>Novel species of the genus Ideonella isolated from streams.</title>
        <authorList>
            <person name="Lu H."/>
        </authorList>
    </citation>
    <scope>NUCLEOTIDE SEQUENCE [LARGE SCALE GENOMIC DNA]</scope>
    <source>
        <strain evidence="14 15">DXS29W</strain>
    </source>
</reference>
<keyword evidence="7 8" id="KW-0720">Serine protease</keyword>
<feature type="domain" description="Peptidase S8/S53" evidence="11">
    <location>
        <begin position="153"/>
        <end position="588"/>
    </location>
</feature>
<dbReference type="InterPro" id="IPR023827">
    <property type="entry name" value="Peptidase_S8_Asp-AS"/>
</dbReference>
<evidence type="ECO:0000256" key="9">
    <source>
        <dbReference type="RuleBase" id="RU003355"/>
    </source>
</evidence>
<dbReference type="PANTHER" id="PTHR43806:SF11">
    <property type="entry name" value="CEREVISIN-RELATED"/>
    <property type="match status" value="1"/>
</dbReference>
<evidence type="ECO:0000256" key="8">
    <source>
        <dbReference type="PROSITE-ProRule" id="PRU01240"/>
    </source>
</evidence>
<accession>A0ABU9BMG9</accession>
<feature type="active site" description="Charge relay system" evidence="8">
    <location>
        <position position="532"/>
    </location>
</feature>
<dbReference type="InterPro" id="IPR022398">
    <property type="entry name" value="Peptidase_S8_His-AS"/>
</dbReference>
<dbReference type="PROSITE" id="PS51318">
    <property type="entry name" value="TAT"/>
    <property type="match status" value="1"/>
</dbReference>
<dbReference type="Proteomes" id="UP001371218">
    <property type="component" value="Unassembled WGS sequence"/>
</dbReference>
<evidence type="ECO:0000256" key="7">
    <source>
        <dbReference type="ARBA" id="ARBA00022825"/>
    </source>
</evidence>
<feature type="domain" description="PA" evidence="12">
    <location>
        <begin position="382"/>
        <end position="460"/>
    </location>
</feature>
<dbReference type="InterPro" id="IPR023828">
    <property type="entry name" value="Peptidase_S8_Ser-AS"/>
</dbReference>
<evidence type="ECO:0000256" key="6">
    <source>
        <dbReference type="ARBA" id="ARBA00022801"/>
    </source>
</evidence>
<dbReference type="Pfam" id="PF00082">
    <property type="entry name" value="Peptidase_S8"/>
    <property type="match status" value="1"/>
</dbReference>
<dbReference type="PROSITE" id="PS00136">
    <property type="entry name" value="SUBTILASE_ASP"/>
    <property type="match status" value="1"/>
</dbReference>
<keyword evidence="15" id="KW-1185">Reference proteome</keyword>
<dbReference type="InterPro" id="IPR050131">
    <property type="entry name" value="Peptidase_S8_subtilisin-like"/>
</dbReference>
<evidence type="ECO:0000256" key="2">
    <source>
        <dbReference type="ARBA" id="ARBA00022512"/>
    </source>
</evidence>
<evidence type="ECO:0000313" key="14">
    <source>
        <dbReference type="EMBL" id="MEK8031162.1"/>
    </source>
</evidence>
<dbReference type="CDD" id="cd07489">
    <property type="entry name" value="Peptidases_S8_5"/>
    <property type="match status" value="1"/>
</dbReference>
<sequence length="859" mass="88695">MKQIRKTLLATAAAAALTLVVGGVHAAPQSVPAKAAEQTDHWFVEFQSAPTIEGAKLDKVRAEKTAFRAAAKQAGIQFKERRSFDVLFNGMSITATAAERAKISRLPGVKAMYPVEVIKAPKPIRVEGEVQPQMDTALAMTGADVLQGMGIKGDGIKVGIIDTGVDIDHPALGGNGTPGSTSFPSTRVKYGYDFVGDDFNADTSSPDYNPIPVPDANPDDCGGHGTHVAGIVGAEGAVTGVAPKVTFGAYRVFGCAGSTTADIMIAAMEMALADGMQVVNQSIGSSFQWPEYPSAKAADRLVKSGVVMVASIGNSGTSGLYAAGAPGVGEKVIGVASYDNSHAKLNQFMVSPDGTPIGYISATGAPAAPTSGAQPMSRTGTVASTADACSALTPGSLTGTVALIRRGSCSFYQKAFNAQTAGAAGVVLYNNVPGRISPTVVGTPAITIPVVSVSDTEGALIDSRLASGAVDMTWSADLGSFPQLTGGLISSFSSYGLAADLSVKPNIGAPGGSIYSTYPLELGGYATLSGTSMSSPHTAGGAALLLQANPKITSKTMRDRMQNSADPKAWQGNPNLGYLDQVHRQGAGMLDLVQASQATTLIQPGELALGESQAGPVTRTLTFKNSSKTAVTYDLSHASALATGPNSFTVSAFDAPATVAFSASSVTVPAKGSATVDVTVTAPAGLADKGLYGGYVVATSQADGKVMRVPYAGFKGDYQSIQVLAPTANGFPWLAKFDGANYTNQPSGATYTMAGTDIPFFLIHLDHQSRQMKLEAFDAVTNKNMHYVSLDNYLPRSSTATGFFTWTWDGTTFKKDGSTSTVPNGQYVVKVSVLKALGDANNAADWETWTSPVVTISRP</sequence>
<dbReference type="Gene3D" id="2.60.40.1710">
    <property type="entry name" value="Subtilisin-like superfamily"/>
    <property type="match status" value="1"/>
</dbReference>
<dbReference type="InterPro" id="IPR010435">
    <property type="entry name" value="C5a/SBT2-like_Fn3"/>
</dbReference>
<dbReference type="InterPro" id="IPR015500">
    <property type="entry name" value="Peptidase_S8_subtilisin-rel"/>
</dbReference>
<dbReference type="PROSITE" id="PS51892">
    <property type="entry name" value="SUBTILASE"/>
    <property type="match status" value="1"/>
</dbReference>
<proteinExistence type="inferred from homology"/>
<dbReference type="Pfam" id="PF06280">
    <property type="entry name" value="fn3_5"/>
    <property type="match status" value="1"/>
</dbReference>
<dbReference type="Pfam" id="PF02225">
    <property type="entry name" value="PA"/>
    <property type="match status" value="1"/>
</dbReference>
<evidence type="ECO:0000259" key="11">
    <source>
        <dbReference type="Pfam" id="PF00082"/>
    </source>
</evidence>
<protein>
    <submittedName>
        <fullName evidence="14">S8 family serine peptidase</fullName>
    </submittedName>
</protein>
<dbReference type="PROSITE" id="PS00138">
    <property type="entry name" value="SUBTILASE_SER"/>
    <property type="match status" value="1"/>
</dbReference>
<dbReference type="InterPro" id="IPR046450">
    <property type="entry name" value="PA_dom_sf"/>
</dbReference>
<dbReference type="CDD" id="cd04818">
    <property type="entry name" value="PA_subtilisin_1"/>
    <property type="match status" value="1"/>
</dbReference>
<dbReference type="PROSITE" id="PS00137">
    <property type="entry name" value="SUBTILASE_HIS"/>
    <property type="match status" value="1"/>
</dbReference>
<feature type="chain" id="PRO_5045727354" evidence="10">
    <location>
        <begin position="27"/>
        <end position="859"/>
    </location>
</feature>
<comment type="similarity">
    <text evidence="1 8 9">Belongs to the peptidase S8 family.</text>
</comment>
<dbReference type="SUPFAM" id="SSF52743">
    <property type="entry name" value="Subtilisin-like"/>
    <property type="match status" value="1"/>
</dbReference>
<dbReference type="SUPFAM" id="SSF52025">
    <property type="entry name" value="PA domain"/>
    <property type="match status" value="1"/>
</dbReference>
<evidence type="ECO:0000256" key="1">
    <source>
        <dbReference type="ARBA" id="ARBA00011073"/>
    </source>
</evidence>
<evidence type="ECO:0000256" key="5">
    <source>
        <dbReference type="ARBA" id="ARBA00022729"/>
    </source>
</evidence>
<keyword evidence="2" id="KW-0134">Cell wall</keyword>
<organism evidence="14 15">
    <name type="scientific">Ideonella lacteola</name>
    <dbReference type="NCBI Taxonomy" id="2984193"/>
    <lineage>
        <taxon>Bacteria</taxon>
        <taxon>Pseudomonadati</taxon>
        <taxon>Pseudomonadota</taxon>
        <taxon>Betaproteobacteria</taxon>
        <taxon>Burkholderiales</taxon>
        <taxon>Sphaerotilaceae</taxon>
        <taxon>Ideonella</taxon>
    </lineage>
</organism>
<dbReference type="InterPro" id="IPR000209">
    <property type="entry name" value="Peptidase_S8/S53_dom"/>
</dbReference>
<evidence type="ECO:0000313" key="15">
    <source>
        <dbReference type="Proteomes" id="UP001371218"/>
    </source>
</evidence>
<dbReference type="EMBL" id="JBBUTG010000004">
    <property type="protein sequence ID" value="MEK8031162.1"/>
    <property type="molecule type" value="Genomic_DNA"/>
</dbReference>
<name>A0ABU9BMG9_9BURK</name>
<dbReference type="Gene3D" id="3.40.50.200">
    <property type="entry name" value="Peptidase S8/S53 domain"/>
    <property type="match status" value="1"/>
</dbReference>
<dbReference type="RefSeq" id="WP_341425523.1">
    <property type="nucleotide sequence ID" value="NZ_JBBUTG010000004.1"/>
</dbReference>
<keyword evidence="5 10" id="KW-0732">Signal</keyword>
<comment type="caution">
    <text evidence="14">The sequence shown here is derived from an EMBL/GenBank/DDBJ whole genome shotgun (WGS) entry which is preliminary data.</text>
</comment>
<feature type="domain" description="C5a peptidase/Subtilisin-like protease SBT2-like Fn3-like" evidence="13">
    <location>
        <begin position="616"/>
        <end position="711"/>
    </location>
</feature>
<feature type="active site" description="Charge relay system" evidence="8">
    <location>
        <position position="162"/>
    </location>
</feature>
<evidence type="ECO:0000256" key="10">
    <source>
        <dbReference type="SAM" id="SignalP"/>
    </source>
</evidence>
<keyword evidence="6 8" id="KW-0378">Hydrolase</keyword>
<evidence type="ECO:0000256" key="4">
    <source>
        <dbReference type="ARBA" id="ARBA00022670"/>
    </source>
</evidence>